<dbReference type="InterPro" id="IPR011009">
    <property type="entry name" value="Kinase-like_dom_sf"/>
</dbReference>
<sequence length="462" mass="49046">MSTSHQGGVLAPMDTAAQLLTGPRAGDLLEAALAVDHVTLGSWRVHQVHARPGAEVSVGYEVTVRGGGDGARPPAGRPEYLVATTADLPPDVVERRGILRLVDGEQTVHVWRHPVDPLLPGLATACDAAALTDRWRSLDPHAPLVLGLDLVTYRPLRRAVLRARTTDGDVYLKVVRPDRVTDLRIRHDLFLVAEAAPMGYALSAPPAAPRVLASLGEGILVLAARPEETLASAIASTPRHEQPFTIDPQELLRALGALPRDAVLLERRTAWAERSEHYARAAVGRLPGHAARIEALERSLRRIVADRDPGPVVATHGDFYEANVLLVGGAGCRRVAAVLDVDTLGPGHRIDDLACMTGHLAVLETLAPQVYPGVQGLVDRCLAVFGEATDPIGLRARSAGVVLSLLPGAPREALAEAWLGVAEELLAGAETRLRVLSPPAPAPLMPGCEPRDDGAAVRLPIV</sequence>
<dbReference type="SUPFAM" id="SSF56112">
    <property type="entry name" value="Protein kinase-like (PK-like)"/>
    <property type="match status" value="1"/>
</dbReference>
<dbReference type="EMBL" id="JAFBBO010000001">
    <property type="protein sequence ID" value="MBM7478354.1"/>
    <property type="molecule type" value="Genomic_DNA"/>
</dbReference>
<dbReference type="Proteomes" id="UP000698059">
    <property type="component" value="Unassembled WGS sequence"/>
</dbReference>
<dbReference type="RefSeq" id="WP_205306439.1">
    <property type="nucleotide sequence ID" value="NZ_BAAAVF010000019.1"/>
</dbReference>
<evidence type="ECO:0000313" key="2">
    <source>
        <dbReference type="Proteomes" id="UP000698059"/>
    </source>
</evidence>
<dbReference type="Gene3D" id="3.90.1200.10">
    <property type="match status" value="1"/>
</dbReference>
<proteinExistence type="predicted"/>
<organism evidence="1 2">
    <name type="scientific">Oerskovia jenensis</name>
    <dbReference type="NCBI Taxonomy" id="162169"/>
    <lineage>
        <taxon>Bacteria</taxon>
        <taxon>Bacillati</taxon>
        <taxon>Actinomycetota</taxon>
        <taxon>Actinomycetes</taxon>
        <taxon>Micrococcales</taxon>
        <taxon>Cellulomonadaceae</taxon>
        <taxon>Oerskovia</taxon>
    </lineage>
</organism>
<name>A0ABS2LDY2_9CELL</name>
<evidence type="ECO:0000313" key="1">
    <source>
        <dbReference type="EMBL" id="MBM7478354.1"/>
    </source>
</evidence>
<protein>
    <submittedName>
        <fullName evidence="1">Aminoglycoside phosphotransferase</fullName>
    </submittedName>
</protein>
<reference evidence="1 2" key="1">
    <citation type="submission" date="2021-01" db="EMBL/GenBank/DDBJ databases">
        <title>Sequencing the genomes of 1000 actinobacteria strains.</title>
        <authorList>
            <person name="Klenk H.-P."/>
        </authorList>
    </citation>
    <scope>NUCLEOTIDE SEQUENCE [LARGE SCALE GENOMIC DNA]</scope>
    <source>
        <strain evidence="1 2">DSM 46000</strain>
    </source>
</reference>
<keyword evidence="2" id="KW-1185">Reference proteome</keyword>
<gene>
    <name evidence="1" type="ORF">JOD49_001274</name>
</gene>
<comment type="caution">
    <text evidence="1">The sequence shown here is derived from an EMBL/GenBank/DDBJ whole genome shotgun (WGS) entry which is preliminary data.</text>
</comment>
<accession>A0ABS2LDY2</accession>